<dbReference type="AlphaFoldDB" id="A0AB38E9B1"/>
<proteinExistence type="predicted"/>
<feature type="transmembrane region" description="Helical" evidence="1">
    <location>
        <begin position="12"/>
        <end position="36"/>
    </location>
</feature>
<evidence type="ECO:0000313" key="3">
    <source>
        <dbReference type="Proteomes" id="UP000237580"/>
    </source>
</evidence>
<evidence type="ECO:0000256" key="1">
    <source>
        <dbReference type="SAM" id="Phobius"/>
    </source>
</evidence>
<evidence type="ECO:0000313" key="2">
    <source>
        <dbReference type="EMBL" id="SOQ06528.1"/>
    </source>
</evidence>
<name>A0AB38E9B1_9PSED</name>
<accession>A0AB38E9B1</accession>
<sequence>MLLEARKMIPATALFKADILGVLIGSIAGLIGSQFVPVRWHW</sequence>
<keyword evidence="1" id="KW-0472">Membrane</keyword>
<dbReference type="EMBL" id="ODAM01000030">
    <property type="protein sequence ID" value="SOQ06528.1"/>
    <property type="molecule type" value="Genomic_DNA"/>
</dbReference>
<keyword evidence="1" id="KW-0812">Transmembrane</keyword>
<comment type="caution">
    <text evidence="2">The sequence shown here is derived from an EMBL/GenBank/DDBJ whole genome shotgun (WGS) entry which is preliminary data.</text>
</comment>
<organism evidence="2 3">
    <name type="scientific">Pseudomonas syringae pv. persicae</name>
    <dbReference type="NCBI Taxonomy" id="237306"/>
    <lineage>
        <taxon>Bacteria</taxon>
        <taxon>Pseudomonadati</taxon>
        <taxon>Pseudomonadota</taxon>
        <taxon>Gammaproteobacteria</taxon>
        <taxon>Pseudomonadales</taxon>
        <taxon>Pseudomonadaceae</taxon>
        <taxon>Pseudomonas</taxon>
    </lineage>
</organism>
<dbReference type="Proteomes" id="UP000237580">
    <property type="component" value="Unassembled WGS sequence"/>
</dbReference>
<gene>
    <name evidence="2" type="ORF">NCPPB2254_00870</name>
</gene>
<keyword evidence="1" id="KW-1133">Transmembrane helix</keyword>
<reference evidence="2 3" key="1">
    <citation type="submission" date="2017-11" db="EMBL/GenBank/DDBJ databases">
        <authorList>
            <person name="Blom J."/>
        </authorList>
    </citation>
    <scope>NUCLEOTIDE SEQUENCE [LARGE SCALE GENOMIC DNA]</scope>
    <source>
        <strain evidence="2">NCPPB 2254</strain>
    </source>
</reference>
<protein>
    <submittedName>
        <fullName evidence="2">Uncharacterized protein</fullName>
    </submittedName>
</protein>